<proteinExistence type="predicted"/>
<evidence type="ECO:0000313" key="2">
    <source>
        <dbReference type="WBParaSite" id="Hba_04420"/>
    </source>
</evidence>
<protein>
    <submittedName>
        <fullName evidence="2">Ovule protein</fullName>
    </submittedName>
</protein>
<sequence>MTTFGTFANKADFFSIVNLTSYPNSFSIFLHRAGAVSSLLIEYASRMKLRISLISRKLNLMLFLRLIFCPFLRNHDEFENQSICSTSWQLCSYITHRFPGRWPSSLGKKL</sequence>
<keyword evidence="1" id="KW-1185">Reference proteome</keyword>
<dbReference type="Proteomes" id="UP000095283">
    <property type="component" value="Unplaced"/>
</dbReference>
<organism evidence="1 2">
    <name type="scientific">Heterorhabditis bacteriophora</name>
    <name type="common">Entomopathogenic nematode worm</name>
    <dbReference type="NCBI Taxonomy" id="37862"/>
    <lineage>
        <taxon>Eukaryota</taxon>
        <taxon>Metazoa</taxon>
        <taxon>Ecdysozoa</taxon>
        <taxon>Nematoda</taxon>
        <taxon>Chromadorea</taxon>
        <taxon>Rhabditida</taxon>
        <taxon>Rhabditina</taxon>
        <taxon>Rhabditomorpha</taxon>
        <taxon>Strongyloidea</taxon>
        <taxon>Heterorhabditidae</taxon>
        <taxon>Heterorhabditis</taxon>
    </lineage>
</organism>
<dbReference type="WBParaSite" id="Hba_04420">
    <property type="protein sequence ID" value="Hba_04420"/>
    <property type="gene ID" value="Hba_04420"/>
</dbReference>
<reference evidence="2" key="1">
    <citation type="submission" date="2016-11" db="UniProtKB">
        <authorList>
            <consortium name="WormBaseParasite"/>
        </authorList>
    </citation>
    <scope>IDENTIFICATION</scope>
</reference>
<dbReference type="AlphaFoldDB" id="A0A1I7WHF0"/>
<evidence type="ECO:0000313" key="1">
    <source>
        <dbReference type="Proteomes" id="UP000095283"/>
    </source>
</evidence>
<accession>A0A1I7WHF0</accession>
<name>A0A1I7WHF0_HETBA</name>